<dbReference type="EMBL" id="JAUPFM010000012">
    <property type="protein sequence ID" value="KAK2835552.1"/>
    <property type="molecule type" value="Genomic_DNA"/>
</dbReference>
<gene>
    <name evidence="1" type="ORF">Q5P01_016036</name>
</gene>
<dbReference type="AlphaFoldDB" id="A0AA88MFW2"/>
<reference evidence="1" key="1">
    <citation type="submission" date="2023-07" db="EMBL/GenBank/DDBJ databases">
        <title>Chromosome-level Genome Assembly of Striped Snakehead (Channa striata).</title>
        <authorList>
            <person name="Liu H."/>
        </authorList>
    </citation>
    <scope>NUCLEOTIDE SEQUENCE</scope>
    <source>
        <strain evidence="1">Gz</strain>
        <tissue evidence="1">Muscle</tissue>
    </source>
</reference>
<evidence type="ECO:0000313" key="1">
    <source>
        <dbReference type="EMBL" id="KAK2835552.1"/>
    </source>
</evidence>
<protein>
    <submittedName>
        <fullName evidence="1">Uncharacterized protein</fullName>
    </submittedName>
</protein>
<proteinExistence type="predicted"/>
<accession>A0AA88MFW2</accession>
<name>A0AA88MFW2_CHASR</name>
<sequence length="136" mass="15229">MFRIRNALNVKGQQQEMFRLLPVCHYCRLETFIAGPASASSEGIWCLLLLLANTALTVTATIITAINVAATNNTTVAAIVHTITNAKTKHPGRRWWNNQTHQLRTTTKLHVFGLWEEAGVPKETHTGTCKRHTERP</sequence>
<dbReference type="Proteomes" id="UP001187415">
    <property type="component" value="Unassembled WGS sequence"/>
</dbReference>
<comment type="caution">
    <text evidence="1">The sequence shown here is derived from an EMBL/GenBank/DDBJ whole genome shotgun (WGS) entry which is preliminary data.</text>
</comment>
<organism evidence="1 2">
    <name type="scientific">Channa striata</name>
    <name type="common">Snakehead murrel</name>
    <name type="synonym">Ophicephalus striatus</name>
    <dbReference type="NCBI Taxonomy" id="64152"/>
    <lineage>
        <taxon>Eukaryota</taxon>
        <taxon>Metazoa</taxon>
        <taxon>Chordata</taxon>
        <taxon>Craniata</taxon>
        <taxon>Vertebrata</taxon>
        <taxon>Euteleostomi</taxon>
        <taxon>Actinopterygii</taxon>
        <taxon>Neopterygii</taxon>
        <taxon>Teleostei</taxon>
        <taxon>Neoteleostei</taxon>
        <taxon>Acanthomorphata</taxon>
        <taxon>Anabantaria</taxon>
        <taxon>Anabantiformes</taxon>
        <taxon>Channoidei</taxon>
        <taxon>Channidae</taxon>
        <taxon>Channa</taxon>
    </lineage>
</organism>
<evidence type="ECO:0000313" key="2">
    <source>
        <dbReference type="Proteomes" id="UP001187415"/>
    </source>
</evidence>
<keyword evidence="2" id="KW-1185">Reference proteome</keyword>